<evidence type="ECO:0000256" key="2">
    <source>
        <dbReference type="SAM" id="Phobius"/>
    </source>
</evidence>
<evidence type="ECO:0000256" key="1">
    <source>
        <dbReference type="SAM" id="MobiDB-lite"/>
    </source>
</evidence>
<evidence type="ECO:0000259" key="3">
    <source>
        <dbReference type="Pfam" id="PF19803"/>
    </source>
</evidence>
<sequence>MSDESPGGRPDDDGADPSGPAPDPAGTPADGAGRPAGARNVPGRDADSGPAAAPARDPSGDGGTAAGSDAEPTVRLGKPASGTGAGPDTEPTVRMAKQPSGTGPEEAGPEPTARLGTLTEEPAGSGVAAPYEPAAGRQPLVGARRFWAGRRVPSALTAAVILAVAGLFLYDVSAVRADRDAMSWRKRLADELATRHLDDVWVIVGAAVAAVLGLWLLVLALTPGERGLLPMARHGQDGVRAGLDRRAAELVLRDRAMGVAGIRWVRVTVRRRKIDARGSSHFRDLDDVRRDLTAALDDAVRQLGLARTPQVRVHVQRAEKKG</sequence>
<keyword evidence="2" id="KW-0472">Membrane</keyword>
<feature type="region of interest" description="Disordered" evidence="1">
    <location>
        <begin position="1"/>
        <end position="133"/>
    </location>
</feature>
<evidence type="ECO:0000313" key="4">
    <source>
        <dbReference type="EMBL" id="SFF16590.1"/>
    </source>
</evidence>
<reference evidence="4 5" key="1">
    <citation type="submission" date="2016-10" db="EMBL/GenBank/DDBJ databases">
        <authorList>
            <person name="de Groot N.N."/>
        </authorList>
    </citation>
    <scope>NUCLEOTIDE SEQUENCE [LARGE SCALE GENOMIC DNA]</scope>
    <source>
        <strain evidence="4 5">CGMCC 4.3510</strain>
    </source>
</reference>
<dbReference type="Proteomes" id="UP000199323">
    <property type="component" value="Unassembled WGS sequence"/>
</dbReference>
<organism evidence="4 5">
    <name type="scientific">Actinacidiphila alni</name>
    <dbReference type="NCBI Taxonomy" id="380248"/>
    <lineage>
        <taxon>Bacteria</taxon>
        <taxon>Bacillati</taxon>
        <taxon>Actinomycetota</taxon>
        <taxon>Actinomycetes</taxon>
        <taxon>Kitasatosporales</taxon>
        <taxon>Streptomycetaceae</taxon>
        <taxon>Actinacidiphila</taxon>
    </lineage>
</organism>
<dbReference type="AlphaFoldDB" id="A0A1I2GHY8"/>
<gene>
    <name evidence="4" type="ORF">SAMN05216251_10948</name>
</gene>
<accession>A0A1I2GHY8</accession>
<feature type="transmembrane region" description="Helical" evidence="2">
    <location>
        <begin position="152"/>
        <end position="170"/>
    </location>
</feature>
<dbReference type="InterPro" id="IPR046253">
    <property type="entry name" value="DUF6286"/>
</dbReference>
<proteinExistence type="predicted"/>
<feature type="transmembrane region" description="Helical" evidence="2">
    <location>
        <begin position="200"/>
        <end position="221"/>
    </location>
</feature>
<protein>
    <recommendedName>
        <fullName evidence="3">DUF6286 domain-containing protein</fullName>
    </recommendedName>
</protein>
<feature type="domain" description="DUF6286" evidence="3">
    <location>
        <begin position="211"/>
        <end position="316"/>
    </location>
</feature>
<keyword evidence="2" id="KW-0812">Transmembrane</keyword>
<name>A0A1I2GHY8_9ACTN</name>
<keyword evidence="2" id="KW-1133">Transmembrane helix</keyword>
<dbReference type="EMBL" id="FONG01000009">
    <property type="protein sequence ID" value="SFF16590.1"/>
    <property type="molecule type" value="Genomic_DNA"/>
</dbReference>
<dbReference type="Pfam" id="PF19803">
    <property type="entry name" value="DUF6286"/>
    <property type="match status" value="1"/>
</dbReference>
<feature type="compositionally biased region" description="Low complexity" evidence="1">
    <location>
        <begin position="26"/>
        <end position="39"/>
    </location>
</feature>
<dbReference type="STRING" id="380248.SAMN05216251_10948"/>
<keyword evidence="5" id="KW-1185">Reference proteome</keyword>
<evidence type="ECO:0000313" key="5">
    <source>
        <dbReference type="Proteomes" id="UP000199323"/>
    </source>
</evidence>